<reference evidence="3 4" key="1">
    <citation type="submission" date="2017-02" db="EMBL/GenBank/DDBJ databases">
        <authorList>
            <person name="Peterson S.W."/>
        </authorList>
    </citation>
    <scope>NUCLEOTIDE SEQUENCE [LARGE SCALE GENOMIC DNA]</scope>
    <source>
        <strain evidence="3 4">DSM 9653</strain>
    </source>
</reference>
<feature type="signal peptide" evidence="2">
    <location>
        <begin position="1"/>
        <end position="22"/>
    </location>
</feature>
<proteinExistence type="predicted"/>
<dbReference type="AlphaFoldDB" id="A0A1T5FAZ8"/>
<name>A0A1T5FAZ8_9HYPH</name>
<evidence type="ECO:0008006" key="5">
    <source>
        <dbReference type="Google" id="ProtNLM"/>
    </source>
</evidence>
<evidence type="ECO:0000313" key="4">
    <source>
        <dbReference type="Proteomes" id="UP000190130"/>
    </source>
</evidence>
<keyword evidence="2" id="KW-0732">Signal</keyword>
<dbReference type="RefSeq" id="WP_139384414.1">
    <property type="nucleotide sequence ID" value="NZ_LMAR01000039.1"/>
</dbReference>
<dbReference type="Proteomes" id="UP000190130">
    <property type="component" value="Unassembled WGS sequence"/>
</dbReference>
<feature type="region of interest" description="Disordered" evidence="1">
    <location>
        <begin position="19"/>
        <end position="45"/>
    </location>
</feature>
<protein>
    <recommendedName>
        <fullName evidence="5">TonB-dependent receptor</fullName>
    </recommendedName>
</protein>
<evidence type="ECO:0000256" key="1">
    <source>
        <dbReference type="SAM" id="MobiDB-lite"/>
    </source>
</evidence>
<dbReference type="OrthoDB" id="8117102at2"/>
<evidence type="ECO:0000313" key="3">
    <source>
        <dbReference type="EMBL" id="SKB93339.1"/>
    </source>
</evidence>
<gene>
    <name evidence="3" type="ORF">SAMN05660750_03072</name>
</gene>
<organism evidence="3 4">
    <name type="scientific">Bosea thiooxidans</name>
    <dbReference type="NCBI Taxonomy" id="53254"/>
    <lineage>
        <taxon>Bacteria</taxon>
        <taxon>Pseudomonadati</taxon>
        <taxon>Pseudomonadota</taxon>
        <taxon>Alphaproteobacteria</taxon>
        <taxon>Hyphomicrobiales</taxon>
        <taxon>Boseaceae</taxon>
        <taxon>Bosea</taxon>
    </lineage>
</organism>
<dbReference type="EMBL" id="FUYX01000008">
    <property type="protein sequence ID" value="SKB93339.1"/>
    <property type="molecule type" value="Genomic_DNA"/>
</dbReference>
<feature type="compositionally biased region" description="Low complexity" evidence="1">
    <location>
        <begin position="19"/>
        <end position="29"/>
    </location>
</feature>
<accession>A0A1T5FAZ8</accession>
<feature type="chain" id="PRO_5010541922" description="TonB-dependent receptor" evidence="2">
    <location>
        <begin position="23"/>
        <end position="124"/>
    </location>
</feature>
<sequence length="124" mass="12878">MRMTMLATAAGAALMLSGAAQAQAPAPERSPARPPATAPKAPATPAIKSVNVVEVNELPEATRTQVNEIVSKRSSDENQKLQAAIENAPMVKTAVEAKGFSSRDVLIAQMGESGELLVITRKAG</sequence>
<evidence type="ECO:0000256" key="2">
    <source>
        <dbReference type="SAM" id="SignalP"/>
    </source>
</evidence>